<evidence type="ECO:0000313" key="1">
    <source>
        <dbReference type="EMBL" id="KAA8912532.1"/>
    </source>
</evidence>
<keyword evidence="2" id="KW-1185">Reference proteome</keyword>
<dbReference type="AlphaFoldDB" id="A0A5J5F6G6"/>
<evidence type="ECO:0000313" key="2">
    <source>
        <dbReference type="Proteomes" id="UP000326924"/>
    </source>
</evidence>
<comment type="caution">
    <text evidence="1">The sequence shown here is derived from an EMBL/GenBank/DDBJ whole genome shotgun (WGS) entry which is preliminary data.</text>
</comment>
<dbReference type="InParanoid" id="A0A5J5F6G6"/>
<dbReference type="Proteomes" id="UP000326924">
    <property type="component" value="Unassembled WGS sequence"/>
</dbReference>
<accession>A0A5J5F6G6</accession>
<dbReference type="SUPFAM" id="SSF53098">
    <property type="entry name" value="Ribonuclease H-like"/>
    <property type="match status" value="1"/>
</dbReference>
<organism evidence="1 2">
    <name type="scientific">Sphaerosporella brunnea</name>
    <dbReference type="NCBI Taxonomy" id="1250544"/>
    <lineage>
        <taxon>Eukaryota</taxon>
        <taxon>Fungi</taxon>
        <taxon>Dikarya</taxon>
        <taxon>Ascomycota</taxon>
        <taxon>Pezizomycotina</taxon>
        <taxon>Pezizomycetes</taxon>
        <taxon>Pezizales</taxon>
        <taxon>Pyronemataceae</taxon>
        <taxon>Sphaerosporella</taxon>
    </lineage>
</organism>
<protein>
    <recommendedName>
        <fullName evidence="3">Integrase catalytic domain-containing protein</fullName>
    </recommendedName>
</protein>
<dbReference type="Gene3D" id="3.30.420.10">
    <property type="entry name" value="Ribonuclease H-like superfamily/Ribonuclease H"/>
    <property type="match status" value="1"/>
</dbReference>
<dbReference type="InterPro" id="IPR036397">
    <property type="entry name" value="RNaseH_sf"/>
</dbReference>
<evidence type="ECO:0008006" key="3">
    <source>
        <dbReference type="Google" id="ProtNLM"/>
    </source>
</evidence>
<dbReference type="InterPro" id="IPR012337">
    <property type="entry name" value="RNaseH-like_sf"/>
</dbReference>
<name>A0A5J5F6G6_9PEZI</name>
<dbReference type="EMBL" id="VXIS01000023">
    <property type="protein sequence ID" value="KAA8912532.1"/>
    <property type="molecule type" value="Genomic_DNA"/>
</dbReference>
<dbReference type="GO" id="GO:0003676">
    <property type="term" value="F:nucleic acid binding"/>
    <property type="evidence" value="ECO:0007669"/>
    <property type="project" value="InterPro"/>
</dbReference>
<sequence length="235" mass="26697">MPGDGGKRINIDFITKMPVSESGNDTIVTIVDFLTKRVQWNAGNEKGLTAKAFVDLFVEHYIRTRSLPAAIVSDRDILHQHLLEDYGLAENVNEIVEHLATVLRRAKQCLQEAQVEMVIEADKRRQLDPFKLQDSVFLNTRKLLLPMQTSIIITTTSMVSPRAESFSTSLLARLPSWTCAAMRRLNGLRPHRVDRNRLHPPPPALLVRQSGAKYEVEKLLSHQGRTVKTLQYHIK</sequence>
<gene>
    <name evidence="1" type="ORF">FN846DRAFT_903517</name>
</gene>
<dbReference type="OrthoDB" id="163970at2759"/>
<proteinExistence type="predicted"/>
<reference evidence="1 2" key="1">
    <citation type="submission" date="2019-09" db="EMBL/GenBank/DDBJ databases">
        <title>Draft genome of the ectomycorrhizal ascomycete Sphaerosporella brunnea.</title>
        <authorList>
            <consortium name="DOE Joint Genome Institute"/>
            <person name="Benucci G.M."/>
            <person name="Marozzi G."/>
            <person name="Antonielli L."/>
            <person name="Sanchez S."/>
            <person name="Marco P."/>
            <person name="Wang X."/>
            <person name="Falini L.B."/>
            <person name="Barry K."/>
            <person name="Haridas S."/>
            <person name="Lipzen A."/>
            <person name="Labutti K."/>
            <person name="Grigoriev I.V."/>
            <person name="Murat C."/>
            <person name="Martin F."/>
            <person name="Albertini E."/>
            <person name="Donnini D."/>
            <person name="Bonito G."/>
        </authorList>
    </citation>
    <scope>NUCLEOTIDE SEQUENCE [LARGE SCALE GENOMIC DNA]</scope>
    <source>
        <strain evidence="1 2">Sb_GMNB300</strain>
    </source>
</reference>